<evidence type="ECO:0000313" key="3">
    <source>
        <dbReference type="EMBL" id="MBK4346971.1"/>
    </source>
</evidence>
<feature type="domain" description="UspA" evidence="2">
    <location>
        <begin position="4"/>
        <end position="135"/>
    </location>
</feature>
<dbReference type="EMBL" id="JAEPES010000001">
    <property type="protein sequence ID" value="MBK4346971.1"/>
    <property type="molecule type" value="Genomic_DNA"/>
</dbReference>
<dbReference type="RefSeq" id="WP_200555249.1">
    <property type="nucleotide sequence ID" value="NZ_JAEPES010000001.1"/>
</dbReference>
<organism evidence="3 5">
    <name type="scientific">Lacisediminihabitans changchengi</name>
    <dbReference type="NCBI Taxonomy" id="2787634"/>
    <lineage>
        <taxon>Bacteria</taxon>
        <taxon>Bacillati</taxon>
        <taxon>Actinomycetota</taxon>
        <taxon>Actinomycetes</taxon>
        <taxon>Micrococcales</taxon>
        <taxon>Microbacteriaceae</taxon>
        <taxon>Lacisediminihabitans</taxon>
    </lineage>
</organism>
<protein>
    <submittedName>
        <fullName evidence="3">Universal stress protein</fullName>
    </submittedName>
</protein>
<gene>
    <name evidence="3" type="ORF">IV501_04935</name>
    <name evidence="4" type="ORF">IV501_09690</name>
</gene>
<dbReference type="InterPro" id="IPR014729">
    <property type="entry name" value="Rossmann-like_a/b/a_fold"/>
</dbReference>
<dbReference type="SUPFAM" id="SSF52402">
    <property type="entry name" value="Adenine nucleotide alpha hydrolases-like"/>
    <property type="match status" value="1"/>
</dbReference>
<dbReference type="EMBL" id="JAEPES010000003">
    <property type="protein sequence ID" value="MBK4347906.1"/>
    <property type="molecule type" value="Genomic_DNA"/>
</dbReference>
<reference evidence="3" key="1">
    <citation type="submission" date="2021-01" db="EMBL/GenBank/DDBJ databases">
        <title>Lacisediminihabitans sp. nov. strain G11-30, isolated from Antarctic Soil.</title>
        <authorList>
            <person name="Li J."/>
        </authorList>
    </citation>
    <scope>NUCLEOTIDE SEQUENCE</scope>
    <source>
        <strain evidence="3">G11-30</strain>
    </source>
</reference>
<proteinExistence type="inferred from homology"/>
<dbReference type="PANTHER" id="PTHR46553:SF3">
    <property type="entry name" value="ADENINE NUCLEOTIDE ALPHA HYDROLASES-LIKE SUPERFAMILY PROTEIN"/>
    <property type="match status" value="1"/>
</dbReference>
<evidence type="ECO:0000256" key="1">
    <source>
        <dbReference type="ARBA" id="ARBA00008791"/>
    </source>
</evidence>
<dbReference type="Proteomes" id="UP000636458">
    <property type="component" value="Unassembled WGS sequence"/>
</dbReference>
<accession>A0A934SHY5</accession>
<keyword evidence="5" id="KW-1185">Reference proteome</keyword>
<dbReference type="InterPro" id="IPR006015">
    <property type="entry name" value="Universal_stress_UspA"/>
</dbReference>
<comment type="caution">
    <text evidence="3">The sequence shown here is derived from an EMBL/GenBank/DDBJ whole genome shotgun (WGS) entry which is preliminary data.</text>
</comment>
<dbReference type="CDD" id="cd00293">
    <property type="entry name" value="USP-like"/>
    <property type="match status" value="1"/>
</dbReference>
<evidence type="ECO:0000313" key="5">
    <source>
        <dbReference type="Proteomes" id="UP000636458"/>
    </source>
</evidence>
<name>A0A934SHY5_9MICO</name>
<evidence type="ECO:0000313" key="4">
    <source>
        <dbReference type="EMBL" id="MBK4347906.1"/>
    </source>
</evidence>
<dbReference type="PANTHER" id="PTHR46553">
    <property type="entry name" value="ADENINE NUCLEOTIDE ALPHA HYDROLASES-LIKE SUPERFAMILY PROTEIN"/>
    <property type="match status" value="1"/>
</dbReference>
<dbReference type="Gene3D" id="3.40.50.620">
    <property type="entry name" value="HUPs"/>
    <property type="match status" value="1"/>
</dbReference>
<dbReference type="InterPro" id="IPR006016">
    <property type="entry name" value="UspA"/>
</dbReference>
<comment type="similarity">
    <text evidence="1">Belongs to the universal stress protein A family.</text>
</comment>
<evidence type="ECO:0000259" key="2">
    <source>
        <dbReference type="Pfam" id="PF00582"/>
    </source>
</evidence>
<dbReference type="Pfam" id="PF00582">
    <property type="entry name" value="Usp"/>
    <property type="match status" value="1"/>
</dbReference>
<sequence length="154" mass="16674">MDKKIVVVGVDGSETSIEALRDAAGFARMANAELRIVSAWEYVAFQDVSGVFDPEREAECSAQYAVQAVFGDTVPDWVSIVVELGRPGEAMVRASEKAVLLVVGSRGHNVALRFLLGSTSTYCAVRAKCPVMIVHQNDRQDTRGIWADVATTAR</sequence>
<dbReference type="PRINTS" id="PR01438">
    <property type="entry name" value="UNVRSLSTRESS"/>
</dbReference>
<dbReference type="AlphaFoldDB" id="A0A934SHY5"/>